<evidence type="ECO:0000256" key="1">
    <source>
        <dbReference type="ARBA" id="ARBA00005384"/>
    </source>
</evidence>
<feature type="domain" description="HTH gntR-type" evidence="6">
    <location>
        <begin position="7"/>
        <end position="75"/>
    </location>
</feature>
<reference evidence="7 8" key="1">
    <citation type="submission" date="2022-03" db="EMBL/GenBank/DDBJ databases">
        <title>Novel taxa within the pig intestine.</title>
        <authorList>
            <person name="Wylensek D."/>
            <person name="Bishof K."/>
            <person name="Afrizal A."/>
            <person name="Clavel T."/>
        </authorList>
    </citation>
    <scope>NUCLEOTIDE SEQUENCE [LARGE SCALE GENOMIC DNA]</scope>
    <source>
        <strain evidence="7 8">CLA-KB-P133</strain>
    </source>
</reference>
<dbReference type="CDD" id="cd07377">
    <property type="entry name" value="WHTH_GntR"/>
    <property type="match status" value="1"/>
</dbReference>
<dbReference type="Proteomes" id="UP001286174">
    <property type="component" value="Unassembled WGS sequence"/>
</dbReference>
<dbReference type="Pfam" id="PF00392">
    <property type="entry name" value="GntR"/>
    <property type="match status" value="1"/>
</dbReference>
<dbReference type="GO" id="GO:0030170">
    <property type="term" value="F:pyridoxal phosphate binding"/>
    <property type="evidence" value="ECO:0007669"/>
    <property type="project" value="InterPro"/>
</dbReference>
<dbReference type="GO" id="GO:0008483">
    <property type="term" value="F:transaminase activity"/>
    <property type="evidence" value="ECO:0007669"/>
    <property type="project" value="UniProtKB-KW"/>
</dbReference>
<dbReference type="GO" id="GO:0003700">
    <property type="term" value="F:DNA-binding transcription factor activity"/>
    <property type="evidence" value="ECO:0007669"/>
    <property type="project" value="InterPro"/>
</dbReference>
<keyword evidence="5" id="KW-0804">Transcription</keyword>
<dbReference type="PANTHER" id="PTHR46577">
    <property type="entry name" value="HTH-TYPE TRANSCRIPTIONAL REGULATORY PROTEIN GABR"/>
    <property type="match status" value="1"/>
</dbReference>
<evidence type="ECO:0000313" key="8">
    <source>
        <dbReference type="Proteomes" id="UP001286174"/>
    </source>
</evidence>
<dbReference type="CDD" id="cd00609">
    <property type="entry name" value="AAT_like"/>
    <property type="match status" value="1"/>
</dbReference>
<gene>
    <name evidence="7" type="ORF">MOZ60_00630</name>
</gene>
<dbReference type="SMART" id="SM00345">
    <property type="entry name" value="HTH_GNTR"/>
    <property type="match status" value="1"/>
</dbReference>
<dbReference type="PROSITE" id="PS50949">
    <property type="entry name" value="HTH_GNTR"/>
    <property type="match status" value="1"/>
</dbReference>
<evidence type="ECO:0000256" key="5">
    <source>
        <dbReference type="ARBA" id="ARBA00023163"/>
    </source>
</evidence>
<dbReference type="InterPro" id="IPR015421">
    <property type="entry name" value="PyrdxlP-dep_Trfase_major"/>
</dbReference>
<sequence>MNSKKKDASYLAVYQDLRDKIINGAYPLHHFLPSKRTCASQYGVSLITIEHAMRLLDEEGYITARQRRGYEVVYQSGDLFATPRTITEPVLERKRADYTKLFPYPQLASTMRHVLSEYQEEIMERSEGCGCLILRQAIAAYLSRSRDMHAAPDQIIIAAGSESAYSLIVQMLSRNDIYGIEDPSYARIRRIYENEGVQIDRLQMGPNGIKSSELQRTHARILHVTPVSSYPTGVSADAGKRQEYLQWACQRHGILIEDDYASEFGASSPIQKTLFALEPERSVIYLNSFTRTIAPSFRISYMILPAERKEQLLAEIADLSCNVSTFDQLTVAELLNNGSFERHLNRVKRQQRMHKQLKSFQK</sequence>
<organism evidence="7 8">
    <name type="scientific">Grylomicrobium aquisgranensis</name>
    <dbReference type="NCBI Taxonomy" id="2926318"/>
    <lineage>
        <taxon>Bacteria</taxon>
        <taxon>Bacillati</taxon>
        <taxon>Bacillota</taxon>
        <taxon>Erysipelotrichia</taxon>
        <taxon>Erysipelotrichales</taxon>
        <taxon>Erysipelotrichaceae</taxon>
        <taxon>Grylomicrobium</taxon>
    </lineage>
</organism>
<comment type="similarity">
    <text evidence="1">In the C-terminal section; belongs to the class-I pyridoxal-phosphate-dependent aminotransferase family.</text>
</comment>
<evidence type="ECO:0000256" key="2">
    <source>
        <dbReference type="ARBA" id="ARBA00022898"/>
    </source>
</evidence>
<comment type="caution">
    <text evidence="7">The sequence shown here is derived from an EMBL/GenBank/DDBJ whole genome shotgun (WGS) entry which is preliminary data.</text>
</comment>
<proteinExistence type="inferred from homology"/>
<dbReference type="InterPro" id="IPR051446">
    <property type="entry name" value="HTH_trans_reg/aminotransferase"/>
</dbReference>
<keyword evidence="7" id="KW-0032">Aminotransferase</keyword>
<keyword evidence="4" id="KW-0238">DNA-binding</keyword>
<dbReference type="InterPro" id="IPR036390">
    <property type="entry name" value="WH_DNA-bd_sf"/>
</dbReference>
<dbReference type="Gene3D" id="3.40.640.10">
    <property type="entry name" value="Type I PLP-dependent aspartate aminotransferase-like (Major domain)"/>
    <property type="match status" value="1"/>
</dbReference>
<dbReference type="SUPFAM" id="SSF46785">
    <property type="entry name" value="Winged helix' DNA-binding domain"/>
    <property type="match status" value="1"/>
</dbReference>
<dbReference type="EMBL" id="JALBUR010000001">
    <property type="protein sequence ID" value="MDX8418593.1"/>
    <property type="molecule type" value="Genomic_DNA"/>
</dbReference>
<keyword evidence="2" id="KW-0663">Pyridoxal phosphate</keyword>
<evidence type="ECO:0000259" key="6">
    <source>
        <dbReference type="PROSITE" id="PS50949"/>
    </source>
</evidence>
<dbReference type="Pfam" id="PF00155">
    <property type="entry name" value="Aminotran_1_2"/>
    <property type="match status" value="1"/>
</dbReference>
<protein>
    <submittedName>
        <fullName evidence="7">PLP-dependent aminotransferase family protein</fullName>
    </submittedName>
</protein>
<dbReference type="InterPro" id="IPR004839">
    <property type="entry name" value="Aminotransferase_I/II_large"/>
</dbReference>
<dbReference type="InterPro" id="IPR036388">
    <property type="entry name" value="WH-like_DNA-bd_sf"/>
</dbReference>
<dbReference type="AlphaFoldDB" id="A0AB35U0K5"/>
<keyword evidence="3" id="KW-0805">Transcription regulation</keyword>
<dbReference type="SUPFAM" id="SSF53383">
    <property type="entry name" value="PLP-dependent transferases"/>
    <property type="match status" value="1"/>
</dbReference>
<evidence type="ECO:0000313" key="7">
    <source>
        <dbReference type="EMBL" id="MDX8418593.1"/>
    </source>
</evidence>
<keyword evidence="7" id="KW-0808">Transferase</keyword>
<name>A0AB35U0K5_9FIRM</name>
<dbReference type="InterPro" id="IPR015424">
    <property type="entry name" value="PyrdxlP-dep_Trfase"/>
</dbReference>
<accession>A0AB35U0K5</accession>
<dbReference type="PANTHER" id="PTHR46577:SF1">
    <property type="entry name" value="HTH-TYPE TRANSCRIPTIONAL REGULATORY PROTEIN GABR"/>
    <property type="match status" value="1"/>
</dbReference>
<evidence type="ECO:0000256" key="3">
    <source>
        <dbReference type="ARBA" id="ARBA00023015"/>
    </source>
</evidence>
<dbReference type="GO" id="GO:0003677">
    <property type="term" value="F:DNA binding"/>
    <property type="evidence" value="ECO:0007669"/>
    <property type="project" value="UniProtKB-KW"/>
</dbReference>
<dbReference type="Gene3D" id="1.10.10.10">
    <property type="entry name" value="Winged helix-like DNA-binding domain superfamily/Winged helix DNA-binding domain"/>
    <property type="match status" value="1"/>
</dbReference>
<keyword evidence="8" id="KW-1185">Reference proteome</keyword>
<evidence type="ECO:0000256" key="4">
    <source>
        <dbReference type="ARBA" id="ARBA00023125"/>
    </source>
</evidence>
<dbReference type="RefSeq" id="WP_370595281.1">
    <property type="nucleotide sequence ID" value="NZ_JALBUR010000001.1"/>
</dbReference>
<dbReference type="InterPro" id="IPR000524">
    <property type="entry name" value="Tscrpt_reg_HTH_GntR"/>
</dbReference>